<evidence type="ECO:0000313" key="5">
    <source>
        <dbReference type="Proteomes" id="UP000636888"/>
    </source>
</evidence>
<evidence type="ECO:0000256" key="1">
    <source>
        <dbReference type="ARBA" id="ARBA00022679"/>
    </source>
</evidence>
<evidence type="ECO:0000256" key="2">
    <source>
        <dbReference type="ARBA" id="ARBA00022737"/>
    </source>
</evidence>
<reference evidence="4" key="1">
    <citation type="submission" date="2020-12" db="EMBL/GenBank/DDBJ databases">
        <title>Geomonas sp. Red875, isolated from river sediment.</title>
        <authorList>
            <person name="Xu Z."/>
            <person name="Zhang Z."/>
            <person name="Masuda Y."/>
            <person name="Itoh H."/>
            <person name="Senoo K."/>
        </authorList>
    </citation>
    <scope>NUCLEOTIDE SEQUENCE</scope>
    <source>
        <strain evidence="4">Red875</strain>
    </source>
</reference>
<keyword evidence="3 4" id="KW-0012">Acyltransferase</keyword>
<dbReference type="AlphaFoldDB" id="A0A8J7LXT8"/>
<dbReference type="PANTHER" id="PTHR23416">
    <property type="entry name" value="SIALIC ACID SYNTHASE-RELATED"/>
    <property type="match status" value="1"/>
</dbReference>
<dbReference type="InterPro" id="IPR018357">
    <property type="entry name" value="Hexapep_transf_CS"/>
</dbReference>
<dbReference type="RefSeq" id="WP_199382513.1">
    <property type="nucleotide sequence ID" value="NZ_JAEMHM010000002.1"/>
</dbReference>
<evidence type="ECO:0000313" key="4">
    <source>
        <dbReference type="EMBL" id="MBJ6723676.1"/>
    </source>
</evidence>
<evidence type="ECO:0000256" key="3">
    <source>
        <dbReference type="ARBA" id="ARBA00023315"/>
    </source>
</evidence>
<dbReference type="Pfam" id="PF14602">
    <property type="entry name" value="Hexapep_2"/>
    <property type="match status" value="1"/>
</dbReference>
<dbReference type="Proteomes" id="UP000636888">
    <property type="component" value="Unassembled WGS sequence"/>
</dbReference>
<organism evidence="4 5">
    <name type="scientific">Geomesophilobacter sediminis</name>
    <dbReference type="NCBI Taxonomy" id="2798584"/>
    <lineage>
        <taxon>Bacteria</taxon>
        <taxon>Pseudomonadati</taxon>
        <taxon>Thermodesulfobacteriota</taxon>
        <taxon>Desulfuromonadia</taxon>
        <taxon>Geobacterales</taxon>
        <taxon>Geobacteraceae</taxon>
        <taxon>Geomesophilobacter</taxon>
    </lineage>
</organism>
<accession>A0A8J7LXT8</accession>
<dbReference type="Gene3D" id="2.160.10.10">
    <property type="entry name" value="Hexapeptide repeat proteins"/>
    <property type="match status" value="1"/>
</dbReference>
<dbReference type="InterPro" id="IPR001451">
    <property type="entry name" value="Hexapep"/>
</dbReference>
<dbReference type="PROSITE" id="PS00101">
    <property type="entry name" value="HEXAPEP_TRANSFERASES"/>
    <property type="match status" value="1"/>
</dbReference>
<dbReference type="SUPFAM" id="SSF51161">
    <property type="entry name" value="Trimeric LpxA-like enzymes"/>
    <property type="match status" value="1"/>
</dbReference>
<sequence length="235" mass="26075">MSFTDLATKIRRRETPFYDFLYRCGKRVNSLNMPAFKPLYRFLYAERATRRSLWHWCKQFFYYTPMFKSRCVQVGKNLRLMLGIPAIQGNLRFIIGDNVTIHGVATFSGAKVFDEPKLIVGDNTHLGYQLSISVGRDVTIGKNVLIANRVTILSYDGHPSDPAKRHLPAPPESSRPITIGDNVWIGANSVILKGVIIGDGSIVATGSVVTSKVPPNSIAVGNPARVFPLMLDHSA</sequence>
<dbReference type="InterPro" id="IPR051159">
    <property type="entry name" value="Hexapeptide_acetyltransf"/>
</dbReference>
<dbReference type="EMBL" id="JAEMHM010000002">
    <property type="protein sequence ID" value="MBJ6723676.1"/>
    <property type="molecule type" value="Genomic_DNA"/>
</dbReference>
<dbReference type="InterPro" id="IPR011004">
    <property type="entry name" value="Trimer_LpxA-like_sf"/>
</dbReference>
<keyword evidence="2" id="KW-0677">Repeat</keyword>
<gene>
    <name evidence="4" type="ORF">JFN93_03035</name>
</gene>
<name>A0A8J7LXT8_9BACT</name>
<protein>
    <submittedName>
        <fullName evidence="4">Acyltransferase</fullName>
    </submittedName>
</protein>
<keyword evidence="1" id="KW-0808">Transferase</keyword>
<dbReference type="GO" id="GO:0016746">
    <property type="term" value="F:acyltransferase activity"/>
    <property type="evidence" value="ECO:0007669"/>
    <property type="project" value="UniProtKB-KW"/>
</dbReference>
<proteinExistence type="predicted"/>
<keyword evidence="5" id="KW-1185">Reference proteome</keyword>
<dbReference type="CDD" id="cd04647">
    <property type="entry name" value="LbH_MAT_like"/>
    <property type="match status" value="1"/>
</dbReference>
<comment type="caution">
    <text evidence="4">The sequence shown here is derived from an EMBL/GenBank/DDBJ whole genome shotgun (WGS) entry which is preliminary data.</text>
</comment>